<reference evidence="11 12" key="1">
    <citation type="submission" date="2021-05" db="EMBL/GenBank/DDBJ databases">
        <title>Bacteria Genome sequencing.</title>
        <authorList>
            <person name="Takabe Y."/>
            <person name="Nakajima Y."/>
            <person name="Suzuki S."/>
            <person name="Shiozaki T."/>
        </authorList>
    </citation>
    <scope>NUCLEOTIDE SEQUENCE [LARGE SCALE GENOMIC DNA]</scope>
    <source>
        <strain evidence="11 12">AI_62</strain>
    </source>
</reference>
<sequence length="130" mass="14525">MGKDKNPRRVADNEAMAKLRSLRTSPQKLNLVAAMIRGKKVEKALSDLAFSKKRIAIDVRKCLQSAIANAENNHNLDVDELIVAEAFVGKNLTMKRGRPRARGRFGRITKPFAELTIKVRQVEETVGEQA</sequence>
<evidence type="ECO:0000256" key="3">
    <source>
        <dbReference type="ARBA" id="ARBA00022884"/>
    </source>
</evidence>
<gene>
    <name evidence="7 11" type="primary">rplV</name>
    <name evidence="11" type="ORF">JANAI62_02440</name>
</gene>
<dbReference type="SUPFAM" id="SSF54843">
    <property type="entry name" value="Ribosomal protein L22"/>
    <property type="match status" value="1"/>
</dbReference>
<keyword evidence="12" id="KW-1185">Reference proteome</keyword>
<dbReference type="PANTHER" id="PTHR13501">
    <property type="entry name" value="CHLOROPLAST 50S RIBOSOMAL PROTEIN L22-RELATED"/>
    <property type="match status" value="1"/>
</dbReference>
<accession>A0ABQ4NGR9</accession>
<dbReference type="Gene3D" id="3.90.470.10">
    <property type="entry name" value="Ribosomal protein L22/L17"/>
    <property type="match status" value="1"/>
</dbReference>
<protein>
    <recommendedName>
        <fullName evidence="6 7">Large ribosomal subunit protein uL22</fullName>
    </recommendedName>
</protein>
<keyword evidence="3 7" id="KW-0694">RNA-binding</keyword>
<dbReference type="RefSeq" id="WP_220747147.1">
    <property type="nucleotide sequence ID" value="NZ_BPFH01000001.1"/>
</dbReference>
<dbReference type="NCBIfam" id="TIGR01044">
    <property type="entry name" value="rplV_bact"/>
    <property type="match status" value="1"/>
</dbReference>
<comment type="function">
    <text evidence="7 10">This protein binds specifically to 23S rRNA; its binding is stimulated by other ribosomal proteins, e.g., L4, L17, and L20. It is important during the early stages of 50S assembly. It makes multiple contacts with different domains of the 23S rRNA in the assembled 50S subunit and ribosome.</text>
</comment>
<evidence type="ECO:0000256" key="9">
    <source>
        <dbReference type="RuleBase" id="RU004006"/>
    </source>
</evidence>
<dbReference type="InterPro" id="IPR036394">
    <property type="entry name" value="Ribosomal_uL22_sf"/>
</dbReference>
<dbReference type="GO" id="GO:0005840">
    <property type="term" value="C:ribosome"/>
    <property type="evidence" value="ECO:0007669"/>
    <property type="project" value="UniProtKB-KW"/>
</dbReference>
<name>A0ABQ4NGR9_9RHOB</name>
<evidence type="ECO:0000256" key="6">
    <source>
        <dbReference type="ARBA" id="ARBA00035207"/>
    </source>
</evidence>
<comment type="caution">
    <text evidence="11">The sequence shown here is derived from an EMBL/GenBank/DDBJ whole genome shotgun (WGS) entry which is preliminary data.</text>
</comment>
<evidence type="ECO:0000256" key="10">
    <source>
        <dbReference type="RuleBase" id="RU004008"/>
    </source>
</evidence>
<organism evidence="11 12">
    <name type="scientific">Jannaschia pagri</name>
    <dbReference type="NCBI Taxonomy" id="2829797"/>
    <lineage>
        <taxon>Bacteria</taxon>
        <taxon>Pseudomonadati</taxon>
        <taxon>Pseudomonadota</taxon>
        <taxon>Alphaproteobacteria</taxon>
        <taxon>Rhodobacterales</taxon>
        <taxon>Roseobacteraceae</taxon>
        <taxon>Jannaschia</taxon>
    </lineage>
</organism>
<evidence type="ECO:0000313" key="11">
    <source>
        <dbReference type="EMBL" id="GIT93621.1"/>
    </source>
</evidence>
<proteinExistence type="inferred from homology"/>
<dbReference type="PANTHER" id="PTHR13501:SF8">
    <property type="entry name" value="LARGE RIBOSOMAL SUBUNIT PROTEIN UL22M"/>
    <property type="match status" value="1"/>
</dbReference>
<keyword evidence="2 7" id="KW-0699">rRNA-binding</keyword>
<keyword evidence="5 7" id="KW-0687">Ribonucleoprotein</keyword>
<evidence type="ECO:0000256" key="5">
    <source>
        <dbReference type="ARBA" id="ARBA00023274"/>
    </source>
</evidence>
<evidence type="ECO:0000256" key="2">
    <source>
        <dbReference type="ARBA" id="ARBA00022730"/>
    </source>
</evidence>
<evidence type="ECO:0000256" key="1">
    <source>
        <dbReference type="ARBA" id="ARBA00009451"/>
    </source>
</evidence>
<evidence type="ECO:0000256" key="4">
    <source>
        <dbReference type="ARBA" id="ARBA00022980"/>
    </source>
</evidence>
<comment type="subunit">
    <text evidence="7 9">Part of the 50S ribosomal subunit.</text>
</comment>
<dbReference type="CDD" id="cd00336">
    <property type="entry name" value="Ribosomal_L22"/>
    <property type="match status" value="1"/>
</dbReference>
<keyword evidence="4 7" id="KW-0689">Ribosomal protein</keyword>
<dbReference type="HAMAP" id="MF_01331_B">
    <property type="entry name" value="Ribosomal_uL22_B"/>
    <property type="match status" value="1"/>
</dbReference>
<evidence type="ECO:0000313" key="12">
    <source>
        <dbReference type="Proteomes" id="UP000786693"/>
    </source>
</evidence>
<comment type="similarity">
    <text evidence="1 7 8">Belongs to the universal ribosomal protein uL22 family.</text>
</comment>
<dbReference type="InterPro" id="IPR001063">
    <property type="entry name" value="Ribosomal_uL22"/>
</dbReference>
<dbReference type="InterPro" id="IPR047867">
    <property type="entry name" value="Ribosomal_uL22_bac/org-type"/>
</dbReference>
<comment type="function">
    <text evidence="7">The globular domain of the protein is located near the polypeptide exit tunnel on the outside of the subunit, while an extended beta-hairpin is found that lines the wall of the exit tunnel in the center of the 70S ribosome.</text>
</comment>
<dbReference type="Pfam" id="PF00237">
    <property type="entry name" value="Ribosomal_L22"/>
    <property type="match status" value="1"/>
</dbReference>
<dbReference type="EMBL" id="BPFH01000001">
    <property type="protein sequence ID" value="GIT93621.1"/>
    <property type="molecule type" value="Genomic_DNA"/>
</dbReference>
<evidence type="ECO:0000256" key="7">
    <source>
        <dbReference type="HAMAP-Rule" id="MF_01331"/>
    </source>
</evidence>
<evidence type="ECO:0000256" key="8">
    <source>
        <dbReference type="RuleBase" id="RU004005"/>
    </source>
</evidence>
<dbReference type="InterPro" id="IPR005727">
    <property type="entry name" value="Ribosomal_uL22_bac/chlpt-type"/>
</dbReference>
<dbReference type="Proteomes" id="UP000786693">
    <property type="component" value="Unassembled WGS sequence"/>
</dbReference>